<dbReference type="InterPro" id="IPR013969">
    <property type="entry name" value="Oligosacch_biosynth_Alg14"/>
</dbReference>
<feature type="signal peptide" evidence="8">
    <location>
        <begin position="1"/>
        <end position="26"/>
    </location>
</feature>
<keyword evidence="5" id="KW-0256">Endoplasmic reticulum</keyword>
<name>A0A7S4RY98_9STRA</name>
<dbReference type="GO" id="GO:0004577">
    <property type="term" value="F:N-acetylglucosaminyldiphosphodolichol N-acetylglucosaminyltransferase activity"/>
    <property type="evidence" value="ECO:0007669"/>
    <property type="project" value="TreeGrafter"/>
</dbReference>
<accession>A0A7S4RY98</accession>
<evidence type="ECO:0000256" key="4">
    <source>
        <dbReference type="ARBA" id="ARBA00022692"/>
    </source>
</evidence>
<comment type="subcellular location">
    <subcellularLocation>
        <location evidence="1">Endoplasmic reticulum membrane</location>
        <topology evidence="1">Single-pass membrane protein</topology>
    </subcellularLocation>
</comment>
<dbReference type="EMBL" id="HBNS01032774">
    <property type="protein sequence ID" value="CAE4627724.1"/>
    <property type="molecule type" value="Transcribed_RNA"/>
</dbReference>
<sequence>MIIQGLYTTLTILLLRTLYILHSIHSSTIKPNSKRRTKPVKTLAVLGSGGHTTELLTLLTPLNPINYTPLICIVASTDTTSLSRWKASGKRQPDGIHIIPRSREVGQSYVTSVVTTLYSFGVALWKVGKIRPDLVLCNGPGTCLPIVVVT</sequence>
<comment type="similarity">
    <text evidence="2">Belongs to the ALG14 family.</text>
</comment>
<feature type="chain" id="PRO_5031225845" description="UDP-N-acetylglucosamine transferase subunit ALG14" evidence="8">
    <location>
        <begin position="27"/>
        <end position="150"/>
    </location>
</feature>
<evidence type="ECO:0000256" key="3">
    <source>
        <dbReference type="ARBA" id="ARBA00017467"/>
    </source>
</evidence>
<evidence type="ECO:0000313" key="9">
    <source>
        <dbReference type="EMBL" id="CAE4627724.1"/>
    </source>
</evidence>
<keyword evidence="8" id="KW-0732">Signal</keyword>
<keyword evidence="6" id="KW-1133">Transmembrane helix</keyword>
<dbReference type="PANTHER" id="PTHR12154:SF4">
    <property type="entry name" value="UDP-N-ACETYLGLUCOSAMINE TRANSFERASE SUBUNIT ALG14 HOMOLOG"/>
    <property type="match status" value="1"/>
</dbReference>
<dbReference type="PANTHER" id="PTHR12154">
    <property type="entry name" value="GLYCOSYL TRANSFERASE-RELATED"/>
    <property type="match status" value="1"/>
</dbReference>
<organism evidence="9">
    <name type="scientific">Ditylum brightwellii</name>
    <dbReference type="NCBI Taxonomy" id="49249"/>
    <lineage>
        <taxon>Eukaryota</taxon>
        <taxon>Sar</taxon>
        <taxon>Stramenopiles</taxon>
        <taxon>Ochrophyta</taxon>
        <taxon>Bacillariophyta</taxon>
        <taxon>Mediophyceae</taxon>
        <taxon>Lithodesmiophycidae</taxon>
        <taxon>Lithodesmiales</taxon>
        <taxon>Lithodesmiaceae</taxon>
        <taxon>Ditylum</taxon>
    </lineage>
</organism>
<evidence type="ECO:0000256" key="8">
    <source>
        <dbReference type="SAM" id="SignalP"/>
    </source>
</evidence>
<gene>
    <name evidence="9" type="ORF">DBRI00130_LOCUS25677</name>
</gene>
<evidence type="ECO:0000256" key="6">
    <source>
        <dbReference type="ARBA" id="ARBA00022989"/>
    </source>
</evidence>
<proteinExistence type="inferred from homology"/>
<dbReference type="Gene3D" id="3.40.50.2000">
    <property type="entry name" value="Glycogen Phosphorylase B"/>
    <property type="match status" value="1"/>
</dbReference>
<evidence type="ECO:0000256" key="7">
    <source>
        <dbReference type="ARBA" id="ARBA00023136"/>
    </source>
</evidence>
<dbReference type="AlphaFoldDB" id="A0A7S4RY98"/>
<keyword evidence="4" id="KW-0812">Transmembrane</keyword>
<evidence type="ECO:0000256" key="5">
    <source>
        <dbReference type="ARBA" id="ARBA00022824"/>
    </source>
</evidence>
<keyword evidence="7" id="KW-0472">Membrane</keyword>
<dbReference type="GO" id="GO:0006488">
    <property type="term" value="P:dolichol-linked oligosaccharide biosynthetic process"/>
    <property type="evidence" value="ECO:0007669"/>
    <property type="project" value="InterPro"/>
</dbReference>
<evidence type="ECO:0000256" key="1">
    <source>
        <dbReference type="ARBA" id="ARBA00004389"/>
    </source>
</evidence>
<reference evidence="9" key="1">
    <citation type="submission" date="2021-01" db="EMBL/GenBank/DDBJ databases">
        <authorList>
            <person name="Corre E."/>
            <person name="Pelletier E."/>
            <person name="Niang G."/>
            <person name="Scheremetjew M."/>
            <person name="Finn R."/>
            <person name="Kale V."/>
            <person name="Holt S."/>
            <person name="Cochrane G."/>
            <person name="Meng A."/>
            <person name="Brown T."/>
            <person name="Cohen L."/>
        </authorList>
    </citation>
    <scope>NUCLEOTIDE SEQUENCE</scope>
    <source>
        <strain evidence="9">GSO104</strain>
    </source>
</reference>
<protein>
    <recommendedName>
        <fullName evidence="3">UDP-N-acetylglucosamine transferase subunit ALG14</fullName>
    </recommendedName>
</protein>
<dbReference type="Pfam" id="PF08660">
    <property type="entry name" value="Alg14"/>
    <property type="match status" value="1"/>
</dbReference>
<dbReference type="GO" id="GO:0043541">
    <property type="term" value="C:UDP-N-acetylglucosamine transferase complex"/>
    <property type="evidence" value="ECO:0007669"/>
    <property type="project" value="TreeGrafter"/>
</dbReference>
<evidence type="ECO:0000256" key="2">
    <source>
        <dbReference type="ARBA" id="ARBA00009731"/>
    </source>
</evidence>